<dbReference type="RefSeq" id="WP_013019137.1">
    <property type="nucleotide sequence ID" value="NC_013947.1"/>
</dbReference>
<dbReference type="PANTHER" id="PTHR43792:SF1">
    <property type="entry name" value="N-ACETYLTRANSFERASE DOMAIN-CONTAINING PROTEIN"/>
    <property type="match status" value="1"/>
</dbReference>
<accession>D3PZM9</accession>
<keyword evidence="3" id="KW-1185">Reference proteome</keyword>
<dbReference type="InterPro" id="IPR051531">
    <property type="entry name" value="N-acetyltransferase"/>
</dbReference>
<organism evidence="2 3">
    <name type="scientific">Stackebrandtia nassauensis (strain DSM 44728 / CIP 108903 / NRRL B-16338 / NBRC 102104 / LLR-40K-21)</name>
    <dbReference type="NCBI Taxonomy" id="446470"/>
    <lineage>
        <taxon>Bacteria</taxon>
        <taxon>Bacillati</taxon>
        <taxon>Actinomycetota</taxon>
        <taxon>Actinomycetes</taxon>
        <taxon>Glycomycetales</taxon>
        <taxon>Glycomycetaceae</taxon>
        <taxon>Stackebrandtia</taxon>
    </lineage>
</organism>
<dbReference type="STRING" id="446470.Snas_3911"/>
<dbReference type="PANTHER" id="PTHR43792">
    <property type="entry name" value="GNAT FAMILY, PUTATIVE (AFU_ORTHOLOGUE AFUA_3G00765)-RELATED-RELATED"/>
    <property type="match status" value="1"/>
</dbReference>
<name>D3PZM9_STANL</name>
<evidence type="ECO:0000313" key="2">
    <source>
        <dbReference type="EMBL" id="ADD43566.1"/>
    </source>
</evidence>
<keyword evidence="2" id="KW-0808">Transferase</keyword>
<dbReference type="Gene3D" id="3.40.630.30">
    <property type="match status" value="1"/>
</dbReference>
<dbReference type="eggNOG" id="COG1670">
    <property type="taxonomic scope" value="Bacteria"/>
</dbReference>
<reference evidence="2 3" key="1">
    <citation type="journal article" date="2009" name="Stand. Genomic Sci.">
        <title>Complete genome sequence of Stackebrandtia nassauensis type strain (LLR-40K-21).</title>
        <authorList>
            <person name="Munk C."/>
            <person name="Lapidus A."/>
            <person name="Copeland A."/>
            <person name="Jando M."/>
            <person name="Mayilraj S."/>
            <person name="Glavina Del Rio T."/>
            <person name="Nolan M."/>
            <person name="Chen F."/>
            <person name="Lucas S."/>
            <person name="Tice H."/>
            <person name="Cheng J.F."/>
            <person name="Han C."/>
            <person name="Detter J.C."/>
            <person name="Bruce D."/>
            <person name="Goodwin L."/>
            <person name="Chain P."/>
            <person name="Pitluck S."/>
            <person name="Goker M."/>
            <person name="Ovchinikova G."/>
            <person name="Pati A."/>
            <person name="Ivanova N."/>
            <person name="Mavromatis K."/>
            <person name="Chen A."/>
            <person name="Palaniappan K."/>
            <person name="Land M."/>
            <person name="Hauser L."/>
            <person name="Chang Y.J."/>
            <person name="Jeffries C.D."/>
            <person name="Bristow J."/>
            <person name="Eisen J.A."/>
            <person name="Markowitz V."/>
            <person name="Hugenholtz P."/>
            <person name="Kyrpides N.C."/>
            <person name="Klenk H.P."/>
        </authorList>
    </citation>
    <scope>NUCLEOTIDE SEQUENCE [LARGE SCALE GENOMIC DNA]</scope>
    <source>
        <strain evidence="3">DSM 44728 / CIP 108903 / NRRL B-16338 / NBRC 102104 / LLR-40K-21</strain>
    </source>
</reference>
<feature type="domain" description="N-acetyltransferase" evidence="1">
    <location>
        <begin position="9"/>
        <end position="160"/>
    </location>
</feature>
<evidence type="ECO:0000259" key="1">
    <source>
        <dbReference type="PROSITE" id="PS51186"/>
    </source>
</evidence>
<dbReference type="Pfam" id="PF00583">
    <property type="entry name" value="Acetyltransf_1"/>
    <property type="match status" value="1"/>
</dbReference>
<dbReference type="InterPro" id="IPR016181">
    <property type="entry name" value="Acyl_CoA_acyltransferase"/>
</dbReference>
<protein>
    <submittedName>
        <fullName evidence="2">GCN5-related N-acetyltransferase</fullName>
    </submittedName>
</protein>
<dbReference type="Proteomes" id="UP000000844">
    <property type="component" value="Chromosome"/>
</dbReference>
<proteinExistence type="predicted"/>
<dbReference type="AlphaFoldDB" id="D3PZM9"/>
<dbReference type="KEGG" id="sna:Snas_3911"/>
<dbReference type="OrthoDB" id="9814648at2"/>
<dbReference type="SUPFAM" id="SSF55729">
    <property type="entry name" value="Acyl-CoA N-acyltransferases (Nat)"/>
    <property type="match status" value="1"/>
</dbReference>
<gene>
    <name evidence="2" type="ordered locus">Snas_3911</name>
</gene>
<dbReference type="EMBL" id="CP001778">
    <property type="protein sequence ID" value="ADD43566.1"/>
    <property type="molecule type" value="Genomic_DNA"/>
</dbReference>
<sequence length="161" mass="17399">MTSTWPKRLHIRPLTTADARDIADWRYGGDWSIYDSRPEDGLLQAADGYWAVTGAEDGSLVGFCCLGFDARVPGLVKAEGVEDLGVGMRPRFTGSGHGPAFAAAVVAFARAHSGKPRLRAVVQSWNTRSLRLFQSLGFVEDGVHVCVEGGREVEYTVLVCG</sequence>
<dbReference type="GO" id="GO:0016747">
    <property type="term" value="F:acyltransferase activity, transferring groups other than amino-acyl groups"/>
    <property type="evidence" value="ECO:0007669"/>
    <property type="project" value="InterPro"/>
</dbReference>
<dbReference type="InterPro" id="IPR000182">
    <property type="entry name" value="GNAT_dom"/>
</dbReference>
<dbReference type="HOGENOM" id="CLU_114564_0_1_11"/>
<dbReference type="PROSITE" id="PS51186">
    <property type="entry name" value="GNAT"/>
    <property type="match status" value="1"/>
</dbReference>
<evidence type="ECO:0000313" key="3">
    <source>
        <dbReference type="Proteomes" id="UP000000844"/>
    </source>
</evidence>